<sequence length="400" mass="46110">MDEQFLDMNDEDIDNLLFGINISGEKPKNDNICNSCKSENMVVDESQGYNVCMNCGVINNTYLNKNPIFSKEGDSGGNSSYGCPTNFFFPKSALGTKIKFKGYNRMSALQRQGQMPYKEKSLMEELLKIQEKCKQYNITQSIIDTSKILYKKVNDSKHTKGIRKGKNRIMRCINRRSMIAACVFYACKLQNEPRSPKEIADIYSLEIKHVNKGYRKFMDFINLEELQHNFTSSRSTDFIKRFADKLEMSEKYIKYSMDISNNINKLDLASTHEPPSVAAGCILLVVNMYSLPINKKQISEVFSISDVTISKTYRRIWPFHKIITNSEITDMILEKKQNMPKQKININKDNLIIIRNKNNIDIDTEESIDSLEINDMDDEEIIEKKPKSKKKSSKSNTITI</sequence>
<evidence type="ECO:0000256" key="3">
    <source>
        <dbReference type="ARBA" id="ARBA00023163"/>
    </source>
</evidence>
<dbReference type="Gene3D" id="1.10.472.10">
    <property type="entry name" value="Cyclin-like"/>
    <property type="match status" value="1"/>
</dbReference>
<dbReference type="GO" id="GO:0017025">
    <property type="term" value="F:TBP-class protein binding"/>
    <property type="evidence" value="ECO:0007669"/>
    <property type="project" value="InterPro"/>
</dbReference>
<dbReference type="Gene3D" id="1.10.472.170">
    <property type="match status" value="1"/>
</dbReference>
<keyword evidence="2" id="KW-0805">Transcription regulation</keyword>
<reference evidence="6" key="1">
    <citation type="journal article" date="2020" name="Nature">
        <title>Giant virus diversity and host interactions through global metagenomics.</title>
        <authorList>
            <person name="Schulz F."/>
            <person name="Roux S."/>
            <person name="Paez-Espino D."/>
            <person name="Jungbluth S."/>
            <person name="Walsh D.A."/>
            <person name="Denef V.J."/>
            <person name="McMahon K.D."/>
            <person name="Konstantinidis K.T."/>
            <person name="Eloe-Fadrosh E.A."/>
            <person name="Kyrpides N.C."/>
            <person name="Woyke T."/>
        </authorList>
    </citation>
    <scope>NUCLEOTIDE SEQUENCE</scope>
    <source>
        <strain evidence="6">GVMAG-M-3300023184-177</strain>
    </source>
</reference>
<dbReference type="InterPro" id="IPR013137">
    <property type="entry name" value="Znf_TFIIB"/>
</dbReference>
<evidence type="ECO:0000256" key="4">
    <source>
        <dbReference type="SAM" id="MobiDB-lite"/>
    </source>
</evidence>
<dbReference type="SUPFAM" id="SSF57783">
    <property type="entry name" value="Zinc beta-ribbon"/>
    <property type="match status" value="1"/>
</dbReference>
<keyword evidence="3" id="KW-0804">Transcription</keyword>
<dbReference type="PROSITE" id="PS51134">
    <property type="entry name" value="ZF_TFIIB"/>
    <property type="match status" value="1"/>
</dbReference>
<proteinExistence type="predicted"/>
<organism evidence="6">
    <name type="scientific">viral metagenome</name>
    <dbReference type="NCBI Taxonomy" id="1070528"/>
    <lineage>
        <taxon>unclassified sequences</taxon>
        <taxon>metagenomes</taxon>
        <taxon>organismal metagenomes</taxon>
    </lineage>
</organism>
<evidence type="ECO:0000256" key="2">
    <source>
        <dbReference type="ARBA" id="ARBA00023015"/>
    </source>
</evidence>
<dbReference type="PANTHER" id="PTHR11618">
    <property type="entry name" value="TRANSCRIPTION INITIATION FACTOR IIB-RELATED"/>
    <property type="match status" value="1"/>
</dbReference>
<dbReference type="CDD" id="cd00043">
    <property type="entry name" value="CYCLIN_SF"/>
    <property type="match status" value="1"/>
</dbReference>
<evidence type="ECO:0000313" key="6">
    <source>
        <dbReference type="EMBL" id="QHT84352.1"/>
    </source>
</evidence>
<dbReference type="GO" id="GO:0070897">
    <property type="term" value="P:transcription preinitiation complex assembly"/>
    <property type="evidence" value="ECO:0007669"/>
    <property type="project" value="InterPro"/>
</dbReference>
<dbReference type="PANTHER" id="PTHR11618:SF13">
    <property type="entry name" value="TRANSCRIPTION INITIATION FACTOR IIB"/>
    <property type="match status" value="1"/>
</dbReference>
<dbReference type="GO" id="GO:0097550">
    <property type="term" value="C:transcription preinitiation complex"/>
    <property type="evidence" value="ECO:0007669"/>
    <property type="project" value="TreeGrafter"/>
</dbReference>
<dbReference type="SUPFAM" id="SSF47954">
    <property type="entry name" value="Cyclin-like"/>
    <property type="match status" value="2"/>
</dbReference>
<accession>A0A6C0HUZ8</accession>
<feature type="region of interest" description="Disordered" evidence="4">
    <location>
        <begin position="379"/>
        <end position="400"/>
    </location>
</feature>
<evidence type="ECO:0000259" key="5">
    <source>
        <dbReference type="PROSITE" id="PS51134"/>
    </source>
</evidence>
<feature type="domain" description="TFIIB-type" evidence="5">
    <location>
        <begin position="29"/>
        <end position="60"/>
    </location>
</feature>
<dbReference type="InterPro" id="IPR000812">
    <property type="entry name" value="TFIIB"/>
</dbReference>
<keyword evidence="1" id="KW-0677">Repeat</keyword>
<dbReference type="PRINTS" id="PR00685">
    <property type="entry name" value="TIFACTORIIB"/>
</dbReference>
<name>A0A6C0HUZ8_9ZZZZ</name>
<dbReference type="InterPro" id="IPR036915">
    <property type="entry name" value="Cyclin-like_sf"/>
</dbReference>
<dbReference type="Pfam" id="PF00382">
    <property type="entry name" value="TFIIB"/>
    <property type="match status" value="2"/>
</dbReference>
<protein>
    <recommendedName>
        <fullName evidence="5">TFIIB-type domain-containing protein</fullName>
    </recommendedName>
</protein>
<dbReference type="GO" id="GO:0005634">
    <property type="term" value="C:nucleus"/>
    <property type="evidence" value="ECO:0007669"/>
    <property type="project" value="TreeGrafter"/>
</dbReference>
<evidence type="ECO:0000256" key="1">
    <source>
        <dbReference type="ARBA" id="ARBA00022737"/>
    </source>
</evidence>
<dbReference type="InterPro" id="IPR013150">
    <property type="entry name" value="TFIIB_cyclin"/>
</dbReference>
<dbReference type="EMBL" id="MN740017">
    <property type="protein sequence ID" value="QHT84352.1"/>
    <property type="molecule type" value="Genomic_DNA"/>
</dbReference>
<dbReference type="AlphaFoldDB" id="A0A6C0HUZ8"/>